<reference evidence="2" key="2">
    <citation type="submission" date="2022-01" db="EMBL/GenBank/DDBJ databases">
        <authorList>
            <person name="Yamashiro T."/>
            <person name="Shiraishi A."/>
            <person name="Satake H."/>
            <person name="Nakayama K."/>
        </authorList>
    </citation>
    <scope>NUCLEOTIDE SEQUENCE</scope>
</reference>
<comment type="caution">
    <text evidence="2">The sequence shown here is derived from an EMBL/GenBank/DDBJ whole genome shotgun (WGS) entry which is preliminary data.</text>
</comment>
<name>A0ABQ5H7Q2_9ASTR</name>
<feature type="region of interest" description="Disordered" evidence="1">
    <location>
        <begin position="138"/>
        <end position="177"/>
    </location>
</feature>
<gene>
    <name evidence="2" type="ORF">Tco_1057771</name>
</gene>
<proteinExistence type="predicted"/>
<feature type="compositionally biased region" description="Polar residues" evidence="1">
    <location>
        <begin position="72"/>
        <end position="98"/>
    </location>
</feature>
<protein>
    <submittedName>
        <fullName evidence="2">Uncharacterized protein</fullName>
    </submittedName>
</protein>
<feature type="region of interest" description="Disordered" evidence="1">
    <location>
        <begin position="72"/>
        <end position="111"/>
    </location>
</feature>
<evidence type="ECO:0000313" key="2">
    <source>
        <dbReference type="EMBL" id="GJT83429.1"/>
    </source>
</evidence>
<reference evidence="2" key="1">
    <citation type="journal article" date="2022" name="Int. J. Mol. Sci.">
        <title>Draft Genome of Tanacetum Coccineum: Genomic Comparison of Closely Related Tanacetum-Family Plants.</title>
        <authorList>
            <person name="Yamashiro T."/>
            <person name="Shiraishi A."/>
            <person name="Nakayama K."/>
            <person name="Satake H."/>
        </authorList>
    </citation>
    <scope>NUCLEOTIDE SEQUENCE</scope>
</reference>
<evidence type="ECO:0000313" key="3">
    <source>
        <dbReference type="Proteomes" id="UP001151760"/>
    </source>
</evidence>
<accession>A0ABQ5H7Q2</accession>
<keyword evidence="3" id="KW-1185">Reference proteome</keyword>
<feature type="compositionally biased region" description="Basic and acidic residues" evidence="1">
    <location>
        <begin position="154"/>
        <end position="177"/>
    </location>
</feature>
<dbReference type="EMBL" id="BQNB010019261">
    <property type="protein sequence ID" value="GJT83429.1"/>
    <property type="molecule type" value="Genomic_DNA"/>
</dbReference>
<organism evidence="2 3">
    <name type="scientific">Tanacetum coccineum</name>
    <dbReference type="NCBI Taxonomy" id="301880"/>
    <lineage>
        <taxon>Eukaryota</taxon>
        <taxon>Viridiplantae</taxon>
        <taxon>Streptophyta</taxon>
        <taxon>Embryophyta</taxon>
        <taxon>Tracheophyta</taxon>
        <taxon>Spermatophyta</taxon>
        <taxon>Magnoliopsida</taxon>
        <taxon>eudicotyledons</taxon>
        <taxon>Gunneridae</taxon>
        <taxon>Pentapetalae</taxon>
        <taxon>asterids</taxon>
        <taxon>campanulids</taxon>
        <taxon>Asterales</taxon>
        <taxon>Asteraceae</taxon>
        <taxon>Asteroideae</taxon>
        <taxon>Anthemideae</taxon>
        <taxon>Anthemidinae</taxon>
        <taxon>Tanacetum</taxon>
    </lineage>
</organism>
<evidence type="ECO:0000256" key="1">
    <source>
        <dbReference type="SAM" id="MobiDB-lite"/>
    </source>
</evidence>
<dbReference type="Proteomes" id="UP001151760">
    <property type="component" value="Unassembled WGS sequence"/>
</dbReference>
<sequence length="194" mass="22290">MDHDDLEQLDEFDLEEMDLKWQVAMISMRLKKFHKKSGRKIQFDAKEPIGFDKTNTAHAEDEEDNFALMAFSNSGSDTESSELTSDFDTCESNSSVETLESMPKPVVNEPNVVNQPKVWSDAPIIKEYESDIDDDCVSTPLKEQEQPSFTFVSTDKHVKTPRETVKEQHTYSQRSKVDRKDYNGLMSGFGIWVY</sequence>